<dbReference type="PANTHER" id="PTHR43877">
    <property type="entry name" value="AMINOALKYLPHOSPHONATE N-ACETYLTRANSFERASE-RELATED-RELATED"/>
    <property type="match status" value="1"/>
</dbReference>
<sequence length="161" mass="17776">MERKLFTVRQDDLTDPQTLELLALHLTGMHANSPVGTVFALDLSGLRQPEVSFWSAWSGSRIASIAALKQLPGAQGEVKSMRTHPDFIRKGAANAILDHVILTARARRLQRLSLETGSGSAFEPAHALYRNKGFLPGEAFADYQDNGFSQFFHLELSPTTR</sequence>
<dbReference type="PANTHER" id="PTHR43877:SF5">
    <property type="entry name" value="BLL8307 PROTEIN"/>
    <property type="match status" value="1"/>
</dbReference>
<dbReference type="EMBL" id="CP008956">
    <property type="protein sequence ID" value="QJQ02462.1"/>
    <property type="molecule type" value="Genomic_DNA"/>
</dbReference>
<name>A0A6M3ZY62_9BURK</name>
<gene>
    <name evidence="4" type="ORF">C798_20165</name>
</gene>
<reference evidence="4 5" key="1">
    <citation type="journal article" date="2012" name="J. Bacteriol.">
        <title>Genome sequence of the pathogenic Herbaspirillum seropedicae strain Os34, isolated from rice roots.</title>
        <authorList>
            <person name="Ye W."/>
            <person name="Ye S."/>
            <person name="Liu J."/>
            <person name="Chang S."/>
            <person name="Chen M."/>
            <person name="Zhu B."/>
            <person name="Guo L."/>
            <person name="An Q."/>
        </authorList>
    </citation>
    <scope>NUCLEOTIDE SEQUENCE [LARGE SCALE GENOMIC DNA]</scope>
    <source>
        <strain evidence="4 5">Os34</strain>
    </source>
</reference>
<feature type="domain" description="N-acetyltransferase" evidence="3">
    <location>
        <begin position="6"/>
        <end position="161"/>
    </location>
</feature>
<dbReference type="AlphaFoldDB" id="A0A6M3ZY62"/>
<dbReference type="SUPFAM" id="SSF55729">
    <property type="entry name" value="Acyl-CoA N-acyltransferases (Nat)"/>
    <property type="match status" value="1"/>
</dbReference>
<keyword evidence="2" id="KW-0012">Acyltransferase</keyword>
<evidence type="ECO:0000256" key="1">
    <source>
        <dbReference type="ARBA" id="ARBA00022679"/>
    </source>
</evidence>
<organism evidence="4 5">
    <name type="scientific">Herbaspirillum rubrisubalbicans Os34</name>
    <dbReference type="NCBI Taxonomy" id="1235827"/>
    <lineage>
        <taxon>Bacteria</taxon>
        <taxon>Pseudomonadati</taxon>
        <taxon>Pseudomonadota</taxon>
        <taxon>Betaproteobacteria</taxon>
        <taxon>Burkholderiales</taxon>
        <taxon>Oxalobacteraceae</taxon>
        <taxon>Herbaspirillum</taxon>
    </lineage>
</organism>
<dbReference type="InterPro" id="IPR016181">
    <property type="entry name" value="Acyl_CoA_acyltransferase"/>
</dbReference>
<dbReference type="InterPro" id="IPR050832">
    <property type="entry name" value="Bact_Acetyltransf"/>
</dbReference>
<dbReference type="Gene3D" id="3.40.630.30">
    <property type="match status" value="1"/>
</dbReference>
<evidence type="ECO:0000259" key="3">
    <source>
        <dbReference type="PROSITE" id="PS51186"/>
    </source>
</evidence>
<dbReference type="RefSeq" id="WP_034315275.1">
    <property type="nucleotide sequence ID" value="NZ_CP008956.1"/>
</dbReference>
<dbReference type="InterPro" id="IPR000182">
    <property type="entry name" value="GNAT_dom"/>
</dbReference>
<dbReference type="Pfam" id="PF00583">
    <property type="entry name" value="Acetyltransf_1"/>
    <property type="match status" value="1"/>
</dbReference>
<dbReference type="PROSITE" id="PS51186">
    <property type="entry name" value="GNAT"/>
    <property type="match status" value="1"/>
</dbReference>
<dbReference type="CDD" id="cd04301">
    <property type="entry name" value="NAT_SF"/>
    <property type="match status" value="1"/>
</dbReference>
<proteinExistence type="predicted"/>
<accession>A0A6M3ZY62</accession>
<evidence type="ECO:0000313" key="4">
    <source>
        <dbReference type="EMBL" id="QJQ02462.1"/>
    </source>
</evidence>
<dbReference type="Proteomes" id="UP000501648">
    <property type="component" value="Chromosome"/>
</dbReference>
<evidence type="ECO:0000313" key="5">
    <source>
        <dbReference type="Proteomes" id="UP000501648"/>
    </source>
</evidence>
<keyword evidence="1 4" id="KW-0808">Transferase</keyword>
<evidence type="ECO:0000256" key="2">
    <source>
        <dbReference type="ARBA" id="ARBA00023315"/>
    </source>
</evidence>
<protein>
    <submittedName>
        <fullName evidence="4">N-acetyltransferase</fullName>
    </submittedName>
</protein>
<dbReference type="GO" id="GO:0016747">
    <property type="term" value="F:acyltransferase activity, transferring groups other than amino-acyl groups"/>
    <property type="evidence" value="ECO:0007669"/>
    <property type="project" value="InterPro"/>
</dbReference>